<feature type="transmembrane region" description="Helical" evidence="1">
    <location>
        <begin position="12"/>
        <end position="28"/>
    </location>
</feature>
<dbReference type="RefSeq" id="WP_114005881.1">
    <property type="nucleotide sequence ID" value="NZ_QGDC01000007.1"/>
</dbReference>
<organism evidence="3 4">
    <name type="scientific">Mucilaginibacter hurinus</name>
    <dbReference type="NCBI Taxonomy" id="2201324"/>
    <lineage>
        <taxon>Bacteria</taxon>
        <taxon>Pseudomonadati</taxon>
        <taxon>Bacteroidota</taxon>
        <taxon>Sphingobacteriia</taxon>
        <taxon>Sphingobacteriales</taxon>
        <taxon>Sphingobacteriaceae</taxon>
        <taxon>Mucilaginibacter</taxon>
    </lineage>
</organism>
<reference evidence="3 4" key="1">
    <citation type="submission" date="2018-05" db="EMBL/GenBank/DDBJ databases">
        <title>Mucilaginibacter hurinus sp. nov., isolated from briquette warehouse soil.</title>
        <authorList>
            <person name="Choi L."/>
        </authorList>
    </citation>
    <scope>NUCLEOTIDE SEQUENCE [LARGE SCALE GENOMIC DNA]</scope>
    <source>
        <strain evidence="3 4">ZR32</strain>
    </source>
</reference>
<feature type="transmembrane region" description="Helical" evidence="1">
    <location>
        <begin position="34"/>
        <end position="55"/>
    </location>
</feature>
<dbReference type="Proteomes" id="UP000253209">
    <property type="component" value="Unassembled WGS sequence"/>
</dbReference>
<dbReference type="OrthoDB" id="290051at2"/>
<evidence type="ECO:0000256" key="1">
    <source>
        <dbReference type="SAM" id="Phobius"/>
    </source>
</evidence>
<dbReference type="GO" id="GO:0000271">
    <property type="term" value="P:polysaccharide biosynthetic process"/>
    <property type="evidence" value="ECO:0007669"/>
    <property type="project" value="TreeGrafter"/>
</dbReference>
<protein>
    <recommendedName>
        <fullName evidence="2">Acyltransferase 3 domain-containing protein</fullName>
    </recommendedName>
</protein>
<feature type="transmembrane region" description="Helical" evidence="1">
    <location>
        <begin position="210"/>
        <end position="227"/>
    </location>
</feature>
<feature type="transmembrane region" description="Helical" evidence="1">
    <location>
        <begin position="298"/>
        <end position="321"/>
    </location>
</feature>
<feature type="transmembrane region" description="Helical" evidence="1">
    <location>
        <begin position="123"/>
        <end position="141"/>
    </location>
</feature>
<keyword evidence="1" id="KW-1133">Transmembrane helix</keyword>
<dbReference type="AlphaFoldDB" id="A0A367GM13"/>
<dbReference type="InterPro" id="IPR050879">
    <property type="entry name" value="Acyltransferase_3"/>
</dbReference>
<dbReference type="PANTHER" id="PTHR23028:SF53">
    <property type="entry name" value="ACYL_TRANSF_3 DOMAIN-CONTAINING PROTEIN"/>
    <property type="match status" value="1"/>
</dbReference>
<dbReference type="Pfam" id="PF01757">
    <property type="entry name" value="Acyl_transf_3"/>
    <property type="match status" value="1"/>
</dbReference>
<sequence>MLQKRILELDAFRGIAAVMVVCFHYVLGTEFKDTVFILGGTGVDLFYIISGYVILMTVERSRGWKDFVTSRFSRLYPTFWAALLFTSALYLIFKNDVLTARVFIGNSTMVPHILGVPEIDNSYWSLAVEFVFYVLITVILVFRQISKIEAWVAVGLFFCFVFHFISPLLHLDYYLFKVSYRVEFLNQAPLFFAGIVFYKMHHEKPTLHRHLLVICCLLLMCSLHPKGRMLPHISFEGHWTMLGIYFGMFYLFIYSQMGWIINGVTLFLGKISYSLYLIHQYFSVRIIIPFFMERVQLSYAGACIAALVVVLVTASAFAYYIEFPLHKKIRGLLKGATPSM</sequence>
<keyword evidence="1" id="KW-0812">Transmembrane</keyword>
<proteinExistence type="predicted"/>
<feature type="transmembrane region" description="Helical" evidence="1">
    <location>
        <begin position="148"/>
        <end position="166"/>
    </location>
</feature>
<dbReference type="PANTHER" id="PTHR23028">
    <property type="entry name" value="ACETYLTRANSFERASE"/>
    <property type="match status" value="1"/>
</dbReference>
<gene>
    <name evidence="3" type="ORF">DJ568_13875</name>
</gene>
<keyword evidence="1" id="KW-0472">Membrane</keyword>
<dbReference type="InterPro" id="IPR002656">
    <property type="entry name" value="Acyl_transf_3_dom"/>
</dbReference>
<feature type="domain" description="Acyltransferase 3" evidence="2">
    <location>
        <begin position="7"/>
        <end position="313"/>
    </location>
</feature>
<name>A0A367GM13_9SPHI</name>
<evidence type="ECO:0000313" key="3">
    <source>
        <dbReference type="EMBL" id="RCH54370.1"/>
    </source>
</evidence>
<dbReference type="EMBL" id="QGDC01000007">
    <property type="protein sequence ID" value="RCH54370.1"/>
    <property type="molecule type" value="Genomic_DNA"/>
</dbReference>
<keyword evidence="4" id="KW-1185">Reference proteome</keyword>
<evidence type="ECO:0000259" key="2">
    <source>
        <dbReference type="Pfam" id="PF01757"/>
    </source>
</evidence>
<dbReference type="GO" id="GO:0016747">
    <property type="term" value="F:acyltransferase activity, transferring groups other than amino-acyl groups"/>
    <property type="evidence" value="ECO:0007669"/>
    <property type="project" value="InterPro"/>
</dbReference>
<dbReference type="GO" id="GO:0016020">
    <property type="term" value="C:membrane"/>
    <property type="evidence" value="ECO:0007669"/>
    <property type="project" value="TreeGrafter"/>
</dbReference>
<evidence type="ECO:0000313" key="4">
    <source>
        <dbReference type="Proteomes" id="UP000253209"/>
    </source>
</evidence>
<accession>A0A367GM13</accession>
<feature type="transmembrane region" description="Helical" evidence="1">
    <location>
        <begin position="75"/>
        <end position="93"/>
    </location>
</feature>
<feature type="transmembrane region" description="Helical" evidence="1">
    <location>
        <begin position="239"/>
        <end position="261"/>
    </location>
</feature>
<comment type="caution">
    <text evidence="3">The sequence shown here is derived from an EMBL/GenBank/DDBJ whole genome shotgun (WGS) entry which is preliminary data.</text>
</comment>